<name>A0A1I7DF07_9ACTN</name>
<keyword evidence="1" id="KW-0732">Signal</keyword>
<gene>
    <name evidence="3" type="ORF">SAMN05660657_05703</name>
</gene>
<organism evidence="3 4">
    <name type="scientific">Geodermatophilus amargosae</name>
    <dbReference type="NCBI Taxonomy" id="1296565"/>
    <lineage>
        <taxon>Bacteria</taxon>
        <taxon>Bacillati</taxon>
        <taxon>Actinomycetota</taxon>
        <taxon>Actinomycetes</taxon>
        <taxon>Geodermatophilales</taxon>
        <taxon>Geodermatophilaceae</taxon>
        <taxon>Geodermatophilus</taxon>
    </lineage>
</organism>
<evidence type="ECO:0000259" key="2">
    <source>
        <dbReference type="Pfam" id="PF14344"/>
    </source>
</evidence>
<dbReference type="STRING" id="1296565.SAMN05660657_05703"/>
<feature type="domain" description="DUF4397" evidence="2">
    <location>
        <begin position="32"/>
        <end position="154"/>
    </location>
</feature>
<feature type="chain" id="PRO_5011665441" description="DUF4397 domain-containing protein" evidence="1">
    <location>
        <begin position="28"/>
        <end position="292"/>
    </location>
</feature>
<dbReference type="Pfam" id="PF14344">
    <property type="entry name" value="DUF4397"/>
    <property type="match status" value="1"/>
</dbReference>
<dbReference type="RefSeq" id="WP_245785048.1">
    <property type="nucleotide sequence ID" value="NZ_FPBA01000054.1"/>
</dbReference>
<dbReference type="InterPro" id="IPR025510">
    <property type="entry name" value="DUF4397"/>
</dbReference>
<feature type="signal peptide" evidence="1">
    <location>
        <begin position="1"/>
        <end position="27"/>
    </location>
</feature>
<proteinExistence type="predicted"/>
<dbReference type="AlphaFoldDB" id="A0A1I7DF07"/>
<dbReference type="EMBL" id="FPBA01000054">
    <property type="protein sequence ID" value="SFU10248.1"/>
    <property type="molecule type" value="Genomic_DNA"/>
</dbReference>
<evidence type="ECO:0000313" key="3">
    <source>
        <dbReference type="EMBL" id="SFU10248.1"/>
    </source>
</evidence>
<protein>
    <recommendedName>
        <fullName evidence="2">DUF4397 domain-containing protein</fullName>
    </recommendedName>
</protein>
<evidence type="ECO:0000256" key="1">
    <source>
        <dbReference type="SAM" id="SignalP"/>
    </source>
</evidence>
<accession>A0A1I7DF07</accession>
<keyword evidence="4" id="KW-1185">Reference proteome</keyword>
<dbReference type="Proteomes" id="UP000199546">
    <property type="component" value="Unassembled WGS sequence"/>
</dbReference>
<reference evidence="4" key="1">
    <citation type="submission" date="2016-10" db="EMBL/GenBank/DDBJ databases">
        <authorList>
            <person name="Varghese N."/>
            <person name="Submissions S."/>
        </authorList>
    </citation>
    <scope>NUCLEOTIDE SEQUENCE [LARGE SCALE GENOMIC DNA]</scope>
    <source>
        <strain evidence="4">DSM 46136</strain>
    </source>
</reference>
<evidence type="ECO:0000313" key="4">
    <source>
        <dbReference type="Proteomes" id="UP000199546"/>
    </source>
</evidence>
<sequence length="292" mass="28072">MTRTSRVLTVVAMTAAVAGLPMTTATAAEGGLLRLAHLSPDTPAVDVYVDSVADPAAGQVFPGVGYGTVSEYQSVPSGTYAISMRGAGADPASPPVLSTTVGVGADSARTVAGVGPFADVGLEVLEDDLTPPPAGSARLRVVAAAAGAQTLDVAVPGGPAVATDLAFADATGYVDVPAGATSVTVTPEGGEATELPVQVAAGSVYSVLVLDRPGGGLTVQTALDAASPGVVPSGGVEAGAGGTADSSPLPLAATAAGVVLAGGAGLFLLTARTTAAGAARAPGRHAAGRRRR</sequence>